<name>A0A7C9CGT2_OPUST</name>
<accession>A0A7C9CGT2</accession>
<evidence type="ECO:0000313" key="1">
    <source>
        <dbReference type="EMBL" id="MBA4615145.1"/>
    </source>
</evidence>
<reference evidence="1" key="1">
    <citation type="journal article" date="2013" name="J. Plant Res.">
        <title>Effect of fungi and light on seed germination of three Opuntia species from semiarid lands of central Mexico.</title>
        <authorList>
            <person name="Delgado-Sanchez P."/>
            <person name="Jimenez-Bremont J.F."/>
            <person name="Guerrero-Gonzalez Mde L."/>
            <person name="Flores J."/>
        </authorList>
    </citation>
    <scope>NUCLEOTIDE SEQUENCE</scope>
    <source>
        <tissue evidence="1">Cladode</tissue>
    </source>
</reference>
<dbReference type="AlphaFoldDB" id="A0A7C9CGT2"/>
<reference evidence="1" key="2">
    <citation type="submission" date="2020-07" db="EMBL/GenBank/DDBJ databases">
        <authorList>
            <person name="Vera ALvarez R."/>
            <person name="Arias-Moreno D.M."/>
            <person name="Jimenez-Jacinto V."/>
            <person name="Jimenez-Bremont J.F."/>
            <person name="Swaminathan K."/>
            <person name="Moose S.P."/>
            <person name="Guerrero-Gonzalez M.L."/>
            <person name="Marino-Ramirez L."/>
            <person name="Landsman D."/>
            <person name="Rodriguez-Kessler M."/>
            <person name="Delgado-Sanchez P."/>
        </authorList>
    </citation>
    <scope>NUCLEOTIDE SEQUENCE</scope>
    <source>
        <tissue evidence="1">Cladode</tissue>
    </source>
</reference>
<sequence length="101" mass="10938">MLTSSSPSFPKAKSGSSLSYPFFLSSLSSLFLCLPQPQQGSQGSSSPGMPTSSSFNWPSILGLYVMIYPENPSSLLSYWLHFPSKSSKIRTAHLGTTRNCP</sequence>
<organism evidence="1">
    <name type="scientific">Opuntia streptacantha</name>
    <name type="common">Prickly pear cactus</name>
    <name type="synonym">Opuntia cardona</name>
    <dbReference type="NCBI Taxonomy" id="393608"/>
    <lineage>
        <taxon>Eukaryota</taxon>
        <taxon>Viridiplantae</taxon>
        <taxon>Streptophyta</taxon>
        <taxon>Embryophyta</taxon>
        <taxon>Tracheophyta</taxon>
        <taxon>Spermatophyta</taxon>
        <taxon>Magnoliopsida</taxon>
        <taxon>eudicotyledons</taxon>
        <taxon>Gunneridae</taxon>
        <taxon>Pentapetalae</taxon>
        <taxon>Caryophyllales</taxon>
        <taxon>Cactineae</taxon>
        <taxon>Cactaceae</taxon>
        <taxon>Opuntioideae</taxon>
        <taxon>Opuntia</taxon>
    </lineage>
</organism>
<proteinExistence type="predicted"/>
<dbReference type="EMBL" id="GISG01006249">
    <property type="protein sequence ID" value="MBA4615145.1"/>
    <property type="molecule type" value="Transcribed_RNA"/>
</dbReference>
<protein>
    <submittedName>
        <fullName evidence="1">Uncharacterized protein</fullName>
    </submittedName>
</protein>